<keyword evidence="1" id="KW-1185">Reference proteome</keyword>
<reference evidence="2" key="1">
    <citation type="submission" date="2025-08" db="UniProtKB">
        <authorList>
            <consortium name="RefSeq"/>
        </authorList>
    </citation>
    <scope>IDENTIFICATION</scope>
    <source>
        <tissue evidence="2">Gonads</tissue>
    </source>
</reference>
<dbReference type="AlphaFoldDB" id="A0A1S3I2W6"/>
<organism evidence="1 2">
    <name type="scientific">Lingula anatina</name>
    <name type="common">Brachiopod</name>
    <name type="synonym">Lingula unguis</name>
    <dbReference type="NCBI Taxonomy" id="7574"/>
    <lineage>
        <taxon>Eukaryota</taxon>
        <taxon>Metazoa</taxon>
        <taxon>Spiralia</taxon>
        <taxon>Lophotrochozoa</taxon>
        <taxon>Brachiopoda</taxon>
        <taxon>Linguliformea</taxon>
        <taxon>Lingulata</taxon>
        <taxon>Lingulida</taxon>
        <taxon>Linguloidea</taxon>
        <taxon>Lingulidae</taxon>
        <taxon>Lingula</taxon>
    </lineage>
</organism>
<dbReference type="RefSeq" id="XP_013392578.1">
    <property type="nucleotide sequence ID" value="XM_013537124.2"/>
</dbReference>
<gene>
    <name evidence="2" type="primary">LOC106160506</name>
</gene>
<name>A0A1S3I2W6_LINAN</name>
<sequence length="131" mass="15088">MNVNGGSPMTVDPQKLGAGGLWQVPEKMFNATKRAADRRAMQNYYQQIQRQFCVDWTQMPYGCLRNPLYSAMATQMYLLVQPRPVPSGCAQQATMWSNFVQQSNMRQAFVQNCYSAPNYNQLNQQLQYFLV</sequence>
<dbReference type="KEGG" id="lak:106160506"/>
<evidence type="ECO:0000313" key="2">
    <source>
        <dbReference type="RefSeq" id="XP_013392578.1"/>
    </source>
</evidence>
<dbReference type="Proteomes" id="UP000085678">
    <property type="component" value="Unplaced"/>
</dbReference>
<dbReference type="OrthoDB" id="10046852at2759"/>
<dbReference type="InParanoid" id="A0A1S3I2W6"/>
<dbReference type="GeneID" id="106160506"/>
<proteinExistence type="predicted"/>
<evidence type="ECO:0000313" key="1">
    <source>
        <dbReference type="Proteomes" id="UP000085678"/>
    </source>
</evidence>
<accession>A0A1S3I2W6</accession>
<protein>
    <submittedName>
        <fullName evidence="2">Uncharacterized protein LOC106160506</fullName>
    </submittedName>
</protein>